<feature type="transmembrane region" description="Helical" evidence="1">
    <location>
        <begin position="12"/>
        <end position="30"/>
    </location>
</feature>
<organism evidence="2 3">
    <name type="scientific">Lactobacillus panisapium</name>
    <dbReference type="NCBI Taxonomy" id="2012495"/>
    <lineage>
        <taxon>Bacteria</taxon>
        <taxon>Bacillati</taxon>
        <taxon>Bacillota</taxon>
        <taxon>Bacilli</taxon>
        <taxon>Lactobacillales</taxon>
        <taxon>Lactobacillaceae</taxon>
        <taxon>Lactobacillus</taxon>
    </lineage>
</organism>
<name>A0ABX8W5M2_9LACO</name>
<protein>
    <submittedName>
        <fullName evidence="2">DUF1056 family protein</fullName>
    </submittedName>
</protein>
<dbReference type="EMBL" id="CP048268">
    <property type="protein sequence ID" value="QYN53065.1"/>
    <property type="molecule type" value="Genomic_DNA"/>
</dbReference>
<dbReference type="RefSeq" id="WP_220219865.1">
    <property type="nucleotide sequence ID" value="NZ_CP048268.1"/>
</dbReference>
<evidence type="ECO:0000313" key="2">
    <source>
        <dbReference type="EMBL" id="QYN53065.1"/>
    </source>
</evidence>
<accession>A0ABX8W5M2</accession>
<evidence type="ECO:0000313" key="3">
    <source>
        <dbReference type="Proteomes" id="UP000826550"/>
    </source>
</evidence>
<keyword evidence="3" id="KW-1185">Reference proteome</keyword>
<feature type="transmembrane region" description="Helical" evidence="1">
    <location>
        <begin position="36"/>
        <end position="56"/>
    </location>
</feature>
<proteinExistence type="predicted"/>
<dbReference type="InterPro" id="IPR009406">
    <property type="entry name" value="DUF1056"/>
</dbReference>
<reference evidence="2 3" key="1">
    <citation type="submission" date="2020-01" db="EMBL/GenBank/DDBJ databases">
        <title>Vast differences in strain-level diversity in the gut microbiota of two closely related honey bee species.</title>
        <authorList>
            <person name="Ellegaard K.M."/>
            <person name="Suenami S."/>
            <person name="Miyazaki R."/>
            <person name="Engel P."/>
        </authorList>
    </citation>
    <scope>NUCLEOTIDE SEQUENCE [LARGE SCALE GENOMIC DNA]</scope>
    <source>
        <strain evidence="2 3">ESL0416</strain>
    </source>
</reference>
<evidence type="ECO:0000256" key="1">
    <source>
        <dbReference type="SAM" id="Phobius"/>
    </source>
</evidence>
<dbReference type="Proteomes" id="UP000826550">
    <property type="component" value="Chromosome"/>
</dbReference>
<sequence length="63" mass="6989">MMIGKLFKSIWKIIDVILYLAACVCFTYGAFLFNQIAGFIVLGLVLLISAYLTELVPKKGSDN</sequence>
<dbReference type="Pfam" id="PF06341">
    <property type="entry name" value="DUF1056"/>
    <property type="match status" value="1"/>
</dbReference>
<gene>
    <name evidence="2" type="ORF">GYM71_06365</name>
</gene>
<keyword evidence="1" id="KW-1133">Transmembrane helix</keyword>
<keyword evidence="1" id="KW-0472">Membrane</keyword>
<keyword evidence="1" id="KW-0812">Transmembrane</keyword>